<evidence type="ECO:0008006" key="3">
    <source>
        <dbReference type="Google" id="ProtNLM"/>
    </source>
</evidence>
<accession>A0A0M4TIW8</accession>
<protein>
    <recommendedName>
        <fullName evidence="3">CHASE3 domain-containing protein</fullName>
    </recommendedName>
</protein>
<dbReference type="PATRIC" id="fig|224013.5.peg.1570"/>
<dbReference type="Proteomes" id="UP000062645">
    <property type="component" value="Chromosome"/>
</dbReference>
<organism evidence="1 2">
    <name type="scientific">Nostoc piscinale CENA21</name>
    <dbReference type="NCBI Taxonomy" id="224013"/>
    <lineage>
        <taxon>Bacteria</taxon>
        <taxon>Bacillati</taxon>
        <taxon>Cyanobacteriota</taxon>
        <taxon>Cyanophyceae</taxon>
        <taxon>Nostocales</taxon>
        <taxon>Nostocaceae</taxon>
        <taxon>Nostoc</taxon>
    </lineage>
</organism>
<sequence>MNRLSAKFVAVSFSLALLLLCGVGVISYASFQSLTKESNWVIHTQRVLDNLDHLHMYLRNIETAYSSYIFTSQVTYKKNL</sequence>
<dbReference type="RefSeq" id="WP_062289884.1">
    <property type="nucleotide sequence ID" value="NZ_CP012036.1"/>
</dbReference>
<evidence type="ECO:0000313" key="2">
    <source>
        <dbReference type="Proteomes" id="UP000062645"/>
    </source>
</evidence>
<dbReference type="EMBL" id="CP012036">
    <property type="protein sequence ID" value="ALF52561.1"/>
    <property type="molecule type" value="Genomic_DNA"/>
</dbReference>
<name>A0A0M4TIW8_9NOSO</name>
<dbReference type="KEGG" id="npz:ACX27_06440"/>
<evidence type="ECO:0000313" key="1">
    <source>
        <dbReference type="EMBL" id="ALF52561.1"/>
    </source>
</evidence>
<reference evidence="2" key="1">
    <citation type="submission" date="2015-07" db="EMBL/GenBank/DDBJ databases">
        <title>Genome Of Nitrogen-Fixing Cyanobacterium Nostoc piscinale CENA21 From Solimoes/Amazon River Floodplain Sediments And Comparative Genomics To Uncover Biosynthetic Natural Products Potential.</title>
        <authorList>
            <person name="Leao T.F."/>
            <person name="Leao P.N."/>
            <person name="Guimaraes P.I."/>
            <person name="de Melo A.G.C."/>
            <person name="Ramos R.T.J."/>
            <person name="Silva A."/>
            <person name="Fiore M.F."/>
            <person name="Schneider M.P.C."/>
        </authorList>
    </citation>
    <scope>NUCLEOTIDE SEQUENCE [LARGE SCALE GENOMIC DNA]</scope>
    <source>
        <strain evidence="2">CENA21</strain>
    </source>
</reference>
<dbReference type="AlphaFoldDB" id="A0A0M4TIW8"/>
<proteinExistence type="predicted"/>
<dbReference type="STRING" id="224013.ACX27_06440"/>
<reference evidence="1 2" key="2">
    <citation type="journal article" date="2016" name="Genome Announc.">
        <title>Draft Genome Sequence of the N2-Fixing Cyanobacterium Nostoc piscinale CENA21, Isolated from the Brazilian Amazon Floodplain.</title>
        <authorList>
            <person name="Leao T."/>
            <person name="Guimaraes P.I."/>
            <person name="de Melo A.G."/>
            <person name="Ramos R.T."/>
            <person name="Leao P.N."/>
            <person name="Silva A."/>
            <person name="Fiore M.F."/>
            <person name="Schneider M.P."/>
        </authorList>
    </citation>
    <scope>NUCLEOTIDE SEQUENCE [LARGE SCALE GENOMIC DNA]</scope>
    <source>
        <strain evidence="1 2">CENA21</strain>
    </source>
</reference>
<gene>
    <name evidence="1" type="ORF">ACX27_06440</name>
</gene>
<keyword evidence="2" id="KW-1185">Reference proteome</keyword>